<dbReference type="InterPro" id="IPR024775">
    <property type="entry name" value="DinB-like"/>
</dbReference>
<keyword evidence="3" id="KW-1185">Reference proteome</keyword>
<reference evidence="2 3" key="1">
    <citation type="submission" date="2024-02" db="EMBL/GenBank/DDBJ databases">
        <title>Deinococcus xinjiangensis NBRC 107630.</title>
        <authorList>
            <person name="Ichikawa N."/>
            <person name="Katano-Makiyama Y."/>
            <person name="Hidaka K."/>
        </authorList>
    </citation>
    <scope>NUCLEOTIDE SEQUENCE [LARGE SCALE GENOMIC DNA]</scope>
    <source>
        <strain evidence="2 3">NBRC 107630</strain>
    </source>
</reference>
<evidence type="ECO:0000313" key="2">
    <source>
        <dbReference type="EMBL" id="GAA5501835.1"/>
    </source>
</evidence>
<evidence type="ECO:0000313" key="3">
    <source>
        <dbReference type="Proteomes" id="UP001458946"/>
    </source>
</evidence>
<gene>
    <name evidence="2" type="ORF">Dxin01_01574</name>
</gene>
<dbReference type="EMBL" id="BAABRN010000014">
    <property type="protein sequence ID" value="GAA5501835.1"/>
    <property type="molecule type" value="Genomic_DNA"/>
</dbReference>
<dbReference type="SUPFAM" id="SSF109854">
    <property type="entry name" value="DinB/YfiT-like putative metalloenzymes"/>
    <property type="match status" value="1"/>
</dbReference>
<dbReference type="RefSeq" id="WP_353541809.1">
    <property type="nucleotide sequence ID" value="NZ_BAABRN010000014.1"/>
</dbReference>
<organism evidence="2 3">
    <name type="scientific">Deinococcus xinjiangensis</name>
    <dbReference type="NCBI Taxonomy" id="457454"/>
    <lineage>
        <taxon>Bacteria</taxon>
        <taxon>Thermotogati</taxon>
        <taxon>Deinococcota</taxon>
        <taxon>Deinococci</taxon>
        <taxon>Deinococcales</taxon>
        <taxon>Deinococcaceae</taxon>
        <taxon>Deinococcus</taxon>
    </lineage>
</organism>
<name>A0ABP9VBC2_9DEIO</name>
<accession>A0ABP9VBC2</accession>
<dbReference type="Proteomes" id="UP001458946">
    <property type="component" value="Unassembled WGS sequence"/>
</dbReference>
<dbReference type="Gene3D" id="1.20.120.450">
    <property type="entry name" value="dinb family like domain"/>
    <property type="match status" value="1"/>
</dbReference>
<dbReference type="InterPro" id="IPR034660">
    <property type="entry name" value="DinB/YfiT-like"/>
</dbReference>
<sequence>MPELAQVITEHLPYLQDLTEEQAARKPTPDVWSAKEILGHLIDSGVNNHARFVLSSVQDDLHLSGYNQNDWVSVGAWQERHWADLVALWATYQGQLAHIIAHLPPASLAHSLRIGESERLTLSFVAEDYVRHQLHHLAQIRERAGV</sequence>
<proteinExistence type="predicted"/>
<dbReference type="Pfam" id="PF12867">
    <property type="entry name" value="DinB_2"/>
    <property type="match status" value="1"/>
</dbReference>
<protein>
    <recommendedName>
        <fullName evidence="1">DinB-like domain-containing protein</fullName>
    </recommendedName>
</protein>
<evidence type="ECO:0000259" key="1">
    <source>
        <dbReference type="Pfam" id="PF12867"/>
    </source>
</evidence>
<feature type="domain" description="DinB-like" evidence="1">
    <location>
        <begin position="5"/>
        <end position="140"/>
    </location>
</feature>
<comment type="caution">
    <text evidence="2">The sequence shown here is derived from an EMBL/GenBank/DDBJ whole genome shotgun (WGS) entry which is preliminary data.</text>
</comment>